<protein>
    <submittedName>
        <fullName evidence="1">Uncharacterized protein</fullName>
    </submittedName>
</protein>
<reference evidence="1" key="1">
    <citation type="submission" date="2016-09" db="EMBL/GenBank/DDBJ databases">
        <title>Draft genome of thermotolerant cyanobacterium Desertifilum sp. strain IPPAS B-1220.</title>
        <authorList>
            <person name="Sinetova M.A."/>
            <person name="Bolakhan K."/>
            <person name="Zayadan B.K."/>
            <person name="Mironov K.S."/>
            <person name="Ustinova V."/>
            <person name="Kupriyanova E.V."/>
            <person name="Sidorov R.A."/>
            <person name="Skrypnik A.N."/>
            <person name="Gogoleva N.E."/>
            <person name="Gogolev Y.V."/>
            <person name="Los D.A."/>
        </authorList>
    </citation>
    <scope>NUCLEOTIDE SEQUENCE [LARGE SCALE GENOMIC DNA]</scope>
    <source>
        <strain evidence="1">IPPAS B-1220</strain>
    </source>
</reference>
<comment type="caution">
    <text evidence="1">The sequence shown here is derived from an EMBL/GenBank/DDBJ whole genome shotgun (WGS) entry which is preliminary data.</text>
</comment>
<evidence type="ECO:0000313" key="1">
    <source>
        <dbReference type="EMBL" id="OEJ76094.1"/>
    </source>
</evidence>
<dbReference type="EMBL" id="MJGC01000041">
    <property type="protein sequence ID" value="OEJ76094.1"/>
    <property type="molecule type" value="Genomic_DNA"/>
</dbReference>
<sequence length="75" mass="8162">MLLRNEGFVLAQESHKYCKMAMLAVMLKAATTQKLSAIALDWSKQPGLCWVKVQSGWLVNQGLPLEVGNGGSVQS</sequence>
<dbReference type="STRING" id="1781255.BH720_05920"/>
<accession>A0A1E5QNB6</accession>
<organism evidence="1">
    <name type="scientific">Desertifilum tharense IPPAS B-1220</name>
    <dbReference type="NCBI Taxonomy" id="1781255"/>
    <lineage>
        <taxon>Bacteria</taxon>
        <taxon>Bacillati</taxon>
        <taxon>Cyanobacteriota</taxon>
        <taxon>Cyanophyceae</taxon>
        <taxon>Desertifilales</taxon>
        <taxon>Desertifilaceae</taxon>
        <taxon>Desertifilum</taxon>
    </lineage>
</organism>
<name>A0A1E5QNB6_9CYAN</name>
<gene>
    <name evidence="1" type="ORF">BH720_05920</name>
</gene>
<dbReference type="AlphaFoldDB" id="A0A1E5QNB6"/>
<proteinExistence type="predicted"/>